<reference evidence="7" key="1">
    <citation type="submission" date="2018-05" db="EMBL/GenBank/DDBJ databases">
        <authorList>
            <person name="Lanie J.A."/>
            <person name="Ng W.-L."/>
            <person name="Kazmierczak K.M."/>
            <person name="Andrzejewski T.M."/>
            <person name="Davidsen T.M."/>
            <person name="Wayne K.J."/>
            <person name="Tettelin H."/>
            <person name="Glass J.I."/>
            <person name="Rusch D."/>
            <person name="Podicherti R."/>
            <person name="Tsui H.-C.T."/>
            <person name="Winkler M.E."/>
        </authorList>
    </citation>
    <scope>NUCLEOTIDE SEQUENCE</scope>
</reference>
<feature type="non-terminal residue" evidence="7">
    <location>
        <position position="1"/>
    </location>
</feature>
<feature type="transmembrane region" description="Helical" evidence="6">
    <location>
        <begin position="342"/>
        <end position="360"/>
    </location>
</feature>
<feature type="transmembrane region" description="Helical" evidence="6">
    <location>
        <begin position="124"/>
        <end position="149"/>
    </location>
</feature>
<dbReference type="PANTHER" id="PTHR23513">
    <property type="entry name" value="INTEGRAL MEMBRANE EFFLUX PROTEIN-RELATED"/>
    <property type="match status" value="1"/>
</dbReference>
<gene>
    <name evidence="7" type="ORF">METZ01_LOCUS48700</name>
</gene>
<feature type="transmembrane region" description="Helical" evidence="6">
    <location>
        <begin position="169"/>
        <end position="191"/>
    </location>
</feature>
<evidence type="ECO:0000256" key="5">
    <source>
        <dbReference type="ARBA" id="ARBA00023136"/>
    </source>
</evidence>
<feature type="transmembrane region" description="Helical" evidence="6">
    <location>
        <begin position="449"/>
        <end position="469"/>
    </location>
</feature>
<dbReference type="GO" id="GO:0022857">
    <property type="term" value="F:transmembrane transporter activity"/>
    <property type="evidence" value="ECO:0007669"/>
    <property type="project" value="InterPro"/>
</dbReference>
<dbReference type="PANTHER" id="PTHR23513:SF6">
    <property type="entry name" value="MAJOR FACILITATOR SUPERFAMILY ASSOCIATED DOMAIN-CONTAINING PROTEIN"/>
    <property type="match status" value="1"/>
</dbReference>
<dbReference type="GO" id="GO:0005886">
    <property type="term" value="C:plasma membrane"/>
    <property type="evidence" value="ECO:0007669"/>
    <property type="project" value="UniProtKB-SubCell"/>
</dbReference>
<dbReference type="AlphaFoldDB" id="A0A381RVG9"/>
<keyword evidence="2" id="KW-1003">Cell membrane</keyword>
<evidence type="ECO:0000256" key="4">
    <source>
        <dbReference type="ARBA" id="ARBA00022989"/>
    </source>
</evidence>
<evidence type="ECO:0000256" key="2">
    <source>
        <dbReference type="ARBA" id="ARBA00022475"/>
    </source>
</evidence>
<keyword evidence="4 6" id="KW-1133">Transmembrane helix</keyword>
<organism evidence="7">
    <name type="scientific">marine metagenome</name>
    <dbReference type="NCBI Taxonomy" id="408172"/>
    <lineage>
        <taxon>unclassified sequences</taxon>
        <taxon>metagenomes</taxon>
        <taxon>ecological metagenomes</taxon>
    </lineage>
</organism>
<accession>A0A381RVG9</accession>
<feature type="transmembrane region" description="Helical" evidence="6">
    <location>
        <begin position="47"/>
        <end position="73"/>
    </location>
</feature>
<feature type="transmembrane region" description="Helical" evidence="6">
    <location>
        <begin position="212"/>
        <end position="231"/>
    </location>
</feature>
<dbReference type="SUPFAM" id="SSF103473">
    <property type="entry name" value="MFS general substrate transporter"/>
    <property type="match status" value="1"/>
</dbReference>
<dbReference type="CDD" id="cd06173">
    <property type="entry name" value="MFS_MefA_like"/>
    <property type="match status" value="1"/>
</dbReference>
<dbReference type="Gene3D" id="1.20.1250.20">
    <property type="entry name" value="MFS general substrate transporter like domains"/>
    <property type="match status" value="1"/>
</dbReference>
<keyword evidence="3 6" id="KW-0812">Transmembrane</keyword>
<proteinExistence type="predicted"/>
<protein>
    <recommendedName>
        <fullName evidence="8">Major facilitator superfamily (MFS) profile domain-containing protein</fullName>
    </recommendedName>
</protein>
<dbReference type="InterPro" id="IPR011701">
    <property type="entry name" value="MFS"/>
</dbReference>
<evidence type="ECO:0008006" key="8">
    <source>
        <dbReference type="Google" id="ProtNLM"/>
    </source>
</evidence>
<feature type="transmembrane region" description="Helical" evidence="6">
    <location>
        <begin position="366"/>
        <end position="385"/>
    </location>
</feature>
<sequence length="487" mass="52043">VSGSTGRDSADSREDPVPGDEFTPFRILGRPSVLRSRLFSTPAFYRLWLAQVVSATGDWLGLLAISILAIRLGSGNEGAALSLVLAARIVPGFFFGPVAGVFVDRWDRKKTMVTCDMGRAMVMLALPFVDTLFGLFLASLLLEAFTMLWGPAKEASVPHVVPVESLASANSLSLVAAYGTFPLGAGLMALFGRLSTALFDSSWADNVRLDDMGLAFYANALSFLVTGYLIFTLDLPKRPRVERDLAKGRRAVLAHPIDELREGWRFVFVNPVVRTVNMGMATGLIGGGMLVPLGAIYADEVLGAGRSGLGVLITALGLGVAGGVALVSWLQRRLDKARTFTWSLVGAGVFLALAASIGQVHLSTTMVFGIGICAGSVYVLGFTLLHENVDDQLRGRIFSTFYVLVRACILLALVVGPLMEDLLDRLSSALWDRHVEVFGVAVDVPGVRLTLWLASLIILASGAVAIASLRAGELGYRSSDPDREQAP</sequence>
<name>A0A381RVG9_9ZZZZ</name>
<comment type="subcellular location">
    <subcellularLocation>
        <location evidence="1">Cell membrane</location>
        <topology evidence="1">Multi-pass membrane protein</topology>
    </subcellularLocation>
</comment>
<keyword evidence="5 6" id="KW-0472">Membrane</keyword>
<dbReference type="Pfam" id="PF07690">
    <property type="entry name" value="MFS_1"/>
    <property type="match status" value="1"/>
</dbReference>
<feature type="transmembrane region" description="Helical" evidence="6">
    <location>
        <begin position="79"/>
        <end position="103"/>
    </location>
</feature>
<feature type="transmembrane region" description="Helical" evidence="6">
    <location>
        <begin position="309"/>
        <end position="330"/>
    </location>
</feature>
<feature type="transmembrane region" description="Helical" evidence="6">
    <location>
        <begin position="397"/>
        <end position="419"/>
    </location>
</feature>
<evidence type="ECO:0000256" key="1">
    <source>
        <dbReference type="ARBA" id="ARBA00004651"/>
    </source>
</evidence>
<dbReference type="EMBL" id="UINC01002360">
    <property type="protein sequence ID" value="SUZ95846.1"/>
    <property type="molecule type" value="Genomic_DNA"/>
</dbReference>
<evidence type="ECO:0000256" key="6">
    <source>
        <dbReference type="SAM" id="Phobius"/>
    </source>
</evidence>
<dbReference type="InterPro" id="IPR036259">
    <property type="entry name" value="MFS_trans_sf"/>
</dbReference>
<evidence type="ECO:0000313" key="7">
    <source>
        <dbReference type="EMBL" id="SUZ95846.1"/>
    </source>
</evidence>
<evidence type="ECO:0000256" key="3">
    <source>
        <dbReference type="ARBA" id="ARBA00022692"/>
    </source>
</evidence>